<dbReference type="InterPro" id="IPR016032">
    <property type="entry name" value="Sig_transdc_resp-reg_C-effctor"/>
</dbReference>
<name>A0ABU0SUW3_9ACTN</name>
<evidence type="ECO:0000256" key="1">
    <source>
        <dbReference type="ARBA" id="ARBA00022741"/>
    </source>
</evidence>
<dbReference type="GO" id="GO:0003677">
    <property type="term" value="F:DNA binding"/>
    <property type="evidence" value="ECO:0007669"/>
    <property type="project" value="UniProtKB-KW"/>
</dbReference>
<keyword evidence="1" id="KW-0547">Nucleotide-binding</keyword>
<feature type="domain" description="HTH luxR-type" evidence="5">
    <location>
        <begin position="967"/>
        <end position="1024"/>
    </location>
</feature>
<evidence type="ECO:0000313" key="7">
    <source>
        <dbReference type="Proteomes" id="UP001230328"/>
    </source>
</evidence>
<evidence type="ECO:0000256" key="2">
    <source>
        <dbReference type="ARBA" id="ARBA00022840"/>
    </source>
</evidence>
<dbReference type="Pfam" id="PF13191">
    <property type="entry name" value="AAA_16"/>
    <property type="match status" value="1"/>
</dbReference>
<protein>
    <submittedName>
        <fullName evidence="6">DNA-binding NarL/FixJ family response regulator</fullName>
    </submittedName>
</protein>
<proteinExistence type="predicted"/>
<dbReference type="InterPro" id="IPR000792">
    <property type="entry name" value="Tscrpt_reg_LuxR_C"/>
</dbReference>
<dbReference type="Gene3D" id="1.25.40.10">
    <property type="entry name" value="Tetratricopeptide repeat domain"/>
    <property type="match status" value="1"/>
</dbReference>
<dbReference type="Pfam" id="PF00196">
    <property type="entry name" value="GerE"/>
    <property type="match status" value="1"/>
</dbReference>
<evidence type="ECO:0000313" key="6">
    <source>
        <dbReference type="EMBL" id="MDQ1027345.1"/>
    </source>
</evidence>
<dbReference type="PANTHER" id="PTHR16305">
    <property type="entry name" value="TESTICULAR SOLUBLE ADENYLYL CYCLASE"/>
    <property type="match status" value="1"/>
</dbReference>
<dbReference type="PANTHER" id="PTHR16305:SF28">
    <property type="entry name" value="GUANYLATE CYCLASE DOMAIN-CONTAINING PROTEIN"/>
    <property type="match status" value="1"/>
</dbReference>
<evidence type="ECO:0000256" key="3">
    <source>
        <dbReference type="SAM" id="MobiDB-lite"/>
    </source>
</evidence>
<gene>
    <name evidence="6" type="ORF">QF035_004927</name>
</gene>
<dbReference type="InterPro" id="IPR027417">
    <property type="entry name" value="P-loop_NTPase"/>
</dbReference>
<reference evidence="6 7" key="1">
    <citation type="submission" date="2023-07" db="EMBL/GenBank/DDBJ databases">
        <title>Comparative genomics of wheat-associated soil bacteria to identify genetic determinants of phenazine resistance.</title>
        <authorList>
            <person name="Mouncey N."/>
        </authorList>
    </citation>
    <scope>NUCLEOTIDE SEQUENCE [LARGE SCALE GENOMIC DNA]</scope>
    <source>
        <strain evidence="6 7">V2I4</strain>
    </source>
</reference>
<dbReference type="EMBL" id="JAUSZI010000002">
    <property type="protein sequence ID" value="MDQ1027345.1"/>
    <property type="molecule type" value="Genomic_DNA"/>
</dbReference>
<dbReference type="InterPro" id="IPR003593">
    <property type="entry name" value="AAA+_ATPase"/>
</dbReference>
<dbReference type="SUPFAM" id="SSF52540">
    <property type="entry name" value="P-loop containing nucleoside triphosphate hydrolases"/>
    <property type="match status" value="1"/>
</dbReference>
<dbReference type="SUPFAM" id="SSF46894">
    <property type="entry name" value="C-terminal effector domain of the bipartite response regulators"/>
    <property type="match status" value="1"/>
</dbReference>
<dbReference type="SMART" id="SM00421">
    <property type="entry name" value="HTH_LUXR"/>
    <property type="match status" value="1"/>
</dbReference>
<dbReference type="Proteomes" id="UP001230328">
    <property type="component" value="Unassembled WGS sequence"/>
</dbReference>
<keyword evidence="6" id="KW-0238">DNA-binding</keyword>
<dbReference type="InterPro" id="IPR036388">
    <property type="entry name" value="WH-like_DNA-bd_sf"/>
</dbReference>
<dbReference type="Gene3D" id="1.10.10.10">
    <property type="entry name" value="Winged helix-like DNA-binding domain superfamily/Winged helix DNA-binding domain"/>
    <property type="match status" value="1"/>
</dbReference>
<evidence type="ECO:0000259" key="5">
    <source>
        <dbReference type="SMART" id="SM00421"/>
    </source>
</evidence>
<feature type="domain" description="AAA+ ATPase" evidence="4">
    <location>
        <begin position="89"/>
        <end position="264"/>
    </location>
</feature>
<dbReference type="InterPro" id="IPR041664">
    <property type="entry name" value="AAA_16"/>
</dbReference>
<comment type="caution">
    <text evidence="6">The sequence shown here is derived from an EMBL/GenBank/DDBJ whole genome shotgun (WGS) entry which is preliminary data.</text>
</comment>
<dbReference type="InterPro" id="IPR011990">
    <property type="entry name" value="TPR-like_helical_dom_sf"/>
</dbReference>
<sequence length="1035" mass="111436">MSEQVNFLCRVCHDCRRWTGARPSGRSEAGAARPVRDSSKVAVEKVAARTDTELVFGGTAARFHSPGEDLLGRTVESDEIDRGLRDPSGPRLVLVRGERGIGRSVFAHAAAERLRAGGIAVLTVACVPGDGEHPQLLALRMVMALEEHRSVTTKRRPAHKPAAEALAATKRGDPTAMAEALAAALARPTPAVVLVDDAHHADTESLALLDEVDFERAPPGIRLILTAVRHTAPDSTPPPPGSGHTMDRLAHNRAAHTIALPRLTLENATAMVAQRLRSAPDADLMRRVHELTRGIPGALDALLVEWTAQDAIRTADGHAFLGTGAPVPLLPDHDRYIATLRTLEEPCGTVATALSILWPLGRAAETLIASSTGLPPEAVTNSIRTLVDEGILDELPGQNAASTTRGWTFRVPLLAHTVRERLGPVKRSHLSAAAVEALWAGEGPGGTGNRADPASPTETSADTGAAPQDPPPPALLDEADAQTYLPDRIADAGFLIDSDRAVTELTAAARSLYPDLERRGMLRWHMGAVRLIEEQYARDLAILRSGQAAFGCGDYRTARTAAEWLVCGPAEGLDSQAVHEAATLLVASAAAEQDWPALSRMGTALWWEGLPLSAMATVSGRVQALWQLEKWQEALTLMVETERVWQATPGSRALLELFSRVTEYVLGSPDRFTRALALPEEPGLPPNKAFAQNIAQFDVLLGIGDLRGAANLLSTREMSLKLLPQPSRFLWHHLNGRWDEALSLARRLLVNGGVLNVVPGHHLLPARTAAILLAQGRTTSADRLISSVRGQVNGPLEHILDHAEADILRTLGDLGRAEELLRRGLHAADERGSFYGTDELLASLAEVHAEAGHPDRATACLERLEQTAEQMNSGRTRLLHLLTSGKILDPDSPEARKHLHEAVDLARSRTQPFETAVTLLAAARANAAPATLLHEAYERFGDLDATLWRFHTRTAMRETGLPVPGRKQATAENQHLLATLLAEGLTNRQIAAVLRLSEDAVANRLSRLFARTGMRSRTAVVTAVLTGSPMTADHH</sequence>
<dbReference type="SUPFAM" id="SSF48452">
    <property type="entry name" value="TPR-like"/>
    <property type="match status" value="1"/>
</dbReference>
<evidence type="ECO:0000259" key="4">
    <source>
        <dbReference type="SMART" id="SM00382"/>
    </source>
</evidence>
<keyword evidence="2" id="KW-0067">ATP-binding</keyword>
<dbReference type="SMART" id="SM00382">
    <property type="entry name" value="AAA"/>
    <property type="match status" value="1"/>
</dbReference>
<feature type="region of interest" description="Disordered" evidence="3">
    <location>
        <begin position="441"/>
        <end position="473"/>
    </location>
</feature>
<keyword evidence="7" id="KW-1185">Reference proteome</keyword>
<organism evidence="6 7">
    <name type="scientific">Streptomyces umbrinus</name>
    <dbReference type="NCBI Taxonomy" id="67370"/>
    <lineage>
        <taxon>Bacteria</taxon>
        <taxon>Bacillati</taxon>
        <taxon>Actinomycetota</taxon>
        <taxon>Actinomycetes</taxon>
        <taxon>Kitasatosporales</taxon>
        <taxon>Streptomycetaceae</taxon>
        <taxon>Streptomyces</taxon>
        <taxon>Streptomyces phaeochromogenes group</taxon>
    </lineage>
</organism>
<accession>A0ABU0SUW3</accession>